<name>A0ABU5IK77_9BURK</name>
<protein>
    <submittedName>
        <fullName evidence="1">Uncharacterized protein</fullName>
    </submittedName>
</protein>
<accession>A0ABU5IK77</accession>
<comment type="caution">
    <text evidence="1">The sequence shown here is derived from an EMBL/GenBank/DDBJ whole genome shotgun (WGS) entry which is preliminary data.</text>
</comment>
<evidence type="ECO:0000313" key="1">
    <source>
        <dbReference type="EMBL" id="MDZ5459274.1"/>
    </source>
</evidence>
<proteinExistence type="predicted"/>
<dbReference type="Proteomes" id="UP001293718">
    <property type="component" value="Unassembled WGS sequence"/>
</dbReference>
<gene>
    <name evidence="1" type="ORF">SM757_22105</name>
</gene>
<sequence>MIDNENLKVGEDIIVVNKKSSRYNQLGEVDYIVRTPDGEIRVGVMFGYERCSFGISEIERA</sequence>
<organism evidence="1 2">
    <name type="scientific">Azohydromonas lata</name>
    <dbReference type="NCBI Taxonomy" id="45677"/>
    <lineage>
        <taxon>Bacteria</taxon>
        <taxon>Pseudomonadati</taxon>
        <taxon>Pseudomonadota</taxon>
        <taxon>Betaproteobacteria</taxon>
        <taxon>Burkholderiales</taxon>
        <taxon>Sphaerotilaceae</taxon>
        <taxon>Azohydromonas</taxon>
    </lineage>
</organism>
<evidence type="ECO:0000313" key="2">
    <source>
        <dbReference type="Proteomes" id="UP001293718"/>
    </source>
</evidence>
<dbReference type="RefSeq" id="WP_322467056.1">
    <property type="nucleotide sequence ID" value="NZ_JAXOJX010000041.1"/>
</dbReference>
<keyword evidence="2" id="KW-1185">Reference proteome</keyword>
<reference evidence="1 2" key="1">
    <citation type="submission" date="2023-11" db="EMBL/GenBank/DDBJ databases">
        <title>Draft genome of Azohydromonas lata strain H1 (DSM1123), a polyhydroxyalkanoate producer.</title>
        <authorList>
            <person name="Traversa D."/>
            <person name="D'Addabbo P."/>
            <person name="Pazzani C."/>
            <person name="Manzari C."/>
            <person name="Chiara M."/>
            <person name="Scrascia M."/>
        </authorList>
    </citation>
    <scope>NUCLEOTIDE SEQUENCE [LARGE SCALE GENOMIC DNA]</scope>
    <source>
        <strain evidence="1 2">H1</strain>
    </source>
</reference>
<dbReference type="EMBL" id="JAXOJX010000041">
    <property type="protein sequence ID" value="MDZ5459274.1"/>
    <property type="molecule type" value="Genomic_DNA"/>
</dbReference>